<keyword evidence="3" id="KW-1185">Reference proteome</keyword>
<protein>
    <submittedName>
        <fullName evidence="2">Uncharacterized protein</fullName>
    </submittedName>
</protein>
<evidence type="ECO:0000313" key="3">
    <source>
        <dbReference type="Proteomes" id="UP001642464"/>
    </source>
</evidence>
<dbReference type="InterPro" id="IPR043502">
    <property type="entry name" value="DNA/RNA_pol_sf"/>
</dbReference>
<dbReference type="InterPro" id="IPR052055">
    <property type="entry name" value="Hepadnavirus_pol/RT"/>
</dbReference>
<name>A0ABP0MA19_9DINO</name>
<reference evidence="2 3" key="1">
    <citation type="submission" date="2024-02" db="EMBL/GenBank/DDBJ databases">
        <authorList>
            <person name="Chen Y."/>
            <person name="Shah S."/>
            <person name="Dougan E. K."/>
            <person name="Thang M."/>
            <person name="Chan C."/>
        </authorList>
    </citation>
    <scope>NUCLEOTIDE SEQUENCE [LARGE SCALE GENOMIC DNA]</scope>
</reference>
<sequence length="2170" mass="236472">MVTWAEGESIEARWTQICLEKLELAAETVRLIFFILGDDAALGPLSYLYVLIRRARVQIISNGECTGEDITVQSLGHLGLARPWAALREYQENARAKELNVQADVMQGLEGNGFGALSTLAFCCQSSPGQNITDDQLQDFLNNLGLTRVPLAQLAILKRLIFEAHTLIIHSLKDKVEATDQAPVRKLNAAEQDDRITKQAARLAGVRMKGELEVAHCVIDAVNHQLEQRQLKYLAPHKRIKRETELTGSKPQQRIFLDNGSLAVKDQELHLTCDASTELQAFHALQMRALAYDACNRLTYDVSMEWIHYLFEHLHRDSAPGYKPDLTAILRADRQAWIVMAEQCHDFGLQADGSLPLDQLLSSLKTHPDVAFNLLPRPNMRTVSGASVDTKEKEKDSPSPSGQWSATSTRQPICLITTSATDAPKPQQVESSAGLTASLRALGLRQSFGVDHHIPKAVCGPVLTLDLTVQANVDILFEWLRSPMLVYVHMGPPCGTASRAREIRASRSSHGPPPLRSTQFPEGLPRLTGPNKTRVDQANRLIAFMPWWPWFGACAMNAASWSPWKIPHVPCFGAQAFGQPFTMTLICPSITQISKPVLMVDIGLDGLGSRPIFLKLQHCASNVMGNMAAYPRGLCDAIANIIADRLFSVGVEPQSRHLVDASLAAALTTFSGERIPDHTIFLAATPLVSGELGSKSGTSIKDNEGHPFGSKALLPDEIRNVIDDHFDREWQDIAEGRIGWCRKWTKDLLDLQKDERALHTACHPDVKDIIQGKRLLLWQRMLLDVGYVDADLPLQFLKGFDIVGEAPACGAFPRAFVPALMSMDGLTALAGSQLRSTLQNIKSSGDPVIDAGVWAKTAEETKKGWLVGPLSFEEVGSLHDCTLTRRFGVVQGTDDCGDPKVRPIDDFTASLVNKAVTTNEKAQVHTLDVMSAALSTWMKLSSQTQGGCCRLVGKTYDLTSAYRQLPLSPEMERFSHIAAWCPESGCAETFRLKCLPFGATASVYHFLRCSAALWYIACVGGSLLVTSYFDDFLLASPEELKTSSANFLEFILLATGWTFARDGDKATDMSCTIQALGALICLEGVPRGIVEIKNTESRISELVSSIGQCLEASRLDRGAAEKLRGRLGFAENHVFGRTGVLALKALTQRIHAPKFVSELSFSVSLALQRYQEKLQEPRGRLIAQHSVCPCFVFTDAFFEPPEVPKPPKAGVGGILFNENAELMSWFSWQLPSSTLVDFIDVGAKTLIFELEFLAVARWPISMELSDCQMMSFVTAQDATLEMLDMKLTDLLKPYGEEVSDVVSLTAAKLVEGMRIALQGLNLACKRQQNAWRASLSNDASIQELLKAAKDTIGNLDADAVEKNIEYLKEAREKAEQFHKKMSKQAPFADSARSLAQEMETTQGEIKSAQLLRMEAILLVAAGCEPVKERFWRLSEEAIWTKRVDRFGASGAAAIPVAAASARCGGTGNQGLAAFSMDTAITNPRRQLVMVTSADSTAPAAASASAASAAPGDQPMAMDPEDVDMEAVSAPSEGRYFCPLPGCIAHGASGHAGWESFAGLKAHMDGHQLGVLPGAPPEAWLRTHQLVGCRECSGLVSRRRNGGVHRTCMAARLSAQPAAPMAADGAAGVSDALLASLLSLDEIFAAPVATRGFVAAGLLPQARKEFLRCVANVVQHNCLDDWERDTMATRRCRLAWTELFMFPKTCLAVLPGGRAKGRRNHNVTINRLERWGLGERRALWDEAVGKPRRPRGHVSSLEERQVTAVVQLARRGMPGKAMQRLSGAPVAKPTPEIVAAMRSKFPPRPAHQHSSSRPPAPPANEVSVEDVIGAVKSFPRGAAPGPTGLRPDFLKQIVGDGGDVLPGAHLLTSLVNLLADGRAPAALRPYLGGAQGTALEKTSKTGHPDVRPLCAGEALRRLVGKVLLRSELPVLREHLLPYQLAVGVPAGVEVMPHLHRQWRTTFSADADRVCLSYDESNAHNVVDRHAFLTRMREVVPGVSRWLEYIYPTHQATKVFFHNVIIDSVAGEQQGCPLMMACHAVVQRMLLESLGLVPPLVGSSVSAPVLHPPVQLDIAPCFADDGLLAGPSGEVLRALQHWQGVLPQLGLRLSSAVVAPAAPFSHVDFQPFLSLGCHIAPEGNYEVLKSPSGSDAYCRAFCTERADRQIALLQRL</sequence>
<evidence type="ECO:0000313" key="2">
    <source>
        <dbReference type="EMBL" id="CAK9048326.1"/>
    </source>
</evidence>
<feature type="region of interest" description="Disordered" evidence="1">
    <location>
        <begin position="500"/>
        <end position="532"/>
    </location>
</feature>
<gene>
    <name evidence="2" type="ORF">SCF082_LOCUS26929</name>
</gene>
<feature type="compositionally biased region" description="Polar residues" evidence="1">
    <location>
        <begin position="398"/>
        <end position="408"/>
    </location>
</feature>
<dbReference type="SUPFAM" id="SSF56672">
    <property type="entry name" value="DNA/RNA polymerases"/>
    <property type="match status" value="1"/>
</dbReference>
<organism evidence="2 3">
    <name type="scientific">Durusdinium trenchii</name>
    <dbReference type="NCBI Taxonomy" id="1381693"/>
    <lineage>
        <taxon>Eukaryota</taxon>
        <taxon>Sar</taxon>
        <taxon>Alveolata</taxon>
        <taxon>Dinophyceae</taxon>
        <taxon>Suessiales</taxon>
        <taxon>Symbiodiniaceae</taxon>
        <taxon>Durusdinium</taxon>
    </lineage>
</organism>
<comment type="caution">
    <text evidence="2">The sequence shown here is derived from an EMBL/GenBank/DDBJ whole genome shotgun (WGS) entry which is preliminary data.</text>
</comment>
<accession>A0ABP0MA19</accession>
<dbReference type="PANTHER" id="PTHR33050">
    <property type="entry name" value="REVERSE TRANSCRIPTASE DOMAIN-CONTAINING PROTEIN"/>
    <property type="match status" value="1"/>
</dbReference>
<feature type="region of interest" description="Disordered" evidence="1">
    <location>
        <begin position="382"/>
        <end position="408"/>
    </location>
</feature>
<proteinExistence type="predicted"/>
<dbReference type="Proteomes" id="UP001642464">
    <property type="component" value="Unassembled WGS sequence"/>
</dbReference>
<dbReference type="EMBL" id="CAXAMM010020635">
    <property type="protein sequence ID" value="CAK9048326.1"/>
    <property type="molecule type" value="Genomic_DNA"/>
</dbReference>
<feature type="region of interest" description="Disordered" evidence="1">
    <location>
        <begin position="1801"/>
        <end position="1820"/>
    </location>
</feature>
<dbReference type="PANTHER" id="PTHR33050:SF7">
    <property type="entry name" value="RIBONUCLEASE H"/>
    <property type="match status" value="1"/>
</dbReference>
<evidence type="ECO:0000256" key="1">
    <source>
        <dbReference type="SAM" id="MobiDB-lite"/>
    </source>
</evidence>